<evidence type="ECO:0000313" key="1">
    <source>
        <dbReference type="EMBL" id="WMV37860.1"/>
    </source>
</evidence>
<keyword evidence="2" id="KW-1185">Reference proteome</keyword>
<accession>A0AAF0U238</accession>
<dbReference type="PANTHER" id="PTHR31286:SF79">
    <property type="entry name" value="N-6 ADENINE-SPECIFIC DNA METHYLASE"/>
    <property type="match status" value="1"/>
</dbReference>
<dbReference type="PANTHER" id="PTHR31286">
    <property type="entry name" value="GLYCINE-RICH CELL WALL STRUCTURAL PROTEIN 1.8-LIKE"/>
    <property type="match status" value="1"/>
</dbReference>
<organism evidence="1 2">
    <name type="scientific">Solanum verrucosum</name>
    <dbReference type="NCBI Taxonomy" id="315347"/>
    <lineage>
        <taxon>Eukaryota</taxon>
        <taxon>Viridiplantae</taxon>
        <taxon>Streptophyta</taxon>
        <taxon>Embryophyta</taxon>
        <taxon>Tracheophyta</taxon>
        <taxon>Spermatophyta</taxon>
        <taxon>Magnoliopsida</taxon>
        <taxon>eudicotyledons</taxon>
        <taxon>Gunneridae</taxon>
        <taxon>Pentapetalae</taxon>
        <taxon>asterids</taxon>
        <taxon>lamiids</taxon>
        <taxon>Solanales</taxon>
        <taxon>Solanaceae</taxon>
        <taxon>Solanoideae</taxon>
        <taxon>Solaneae</taxon>
        <taxon>Solanum</taxon>
    </lineage>
</organism>
<evidence type="ECO:0008006" key="3">
    <source>
        <dbReference type="Google" id="ProtNLM"/>
    </source>
</evidence>
<evidence type="ECO:0000313" key="2">
    <source>
        <dbReference type="Proteomes" id="UP001234989"/>
    </source>
</evidence>
<reference evidence="1" key="1">
    <citation type="submission" date="2023-08" db="EMBL/GenBank/DDBJ databases">
        <title>A de novo genome assembly of Solanum verrucosum Schlechtendal, a Mexican diploid species geographically isolated from the other diploid A-genome species in potato relatives.</title>
        <authorList>
            <person name="Hosaka K."/>
        </authorList>
    </citation>
    <scope>NUCLEOTIDE SEQUENCE</scope>
    <source>
        <tissue evidence="1">Young leaves</tissue>
    </source>
</reference>
<sequence>MVTSDGGQPSSGVGLQLSNCDFPLLPSIQYASILNPTLPKGKSFVDSVKTNFEMDIIEDKSLLKDITYVEGVPQVNWTEREVIKMTCIEKLKFVVIEKFSYEWTNLDELRRIIPQQCELKGEDGYFYLMCTLIYDSRFKVSEETTMAMPWISFPNLLPTFFVKEVLFSIASAVGKPIHLDQATIKKTRPSCAHVKVLVDLKGKFPNSVQMNIENPKMGEIRLNMIKNQYDYVSKYCLECKMQRHNKDNCKMGEMARRKKEPAKQGEQNQCKQEQHSLLQKGNARILTSGKVVGDPGRWLENEDEIANEAVSYFQSQFHQDRDETNVTLLDHIPVLITEEENTELGSVPNEEKVKNAVYKLNGDSSSGPNGLKGQKINKENSSYYLHQNAATTMANQIEHITGMVRGYFPMKYLGCLITHARKIKEHYSELFDQIKEETIEHLFLNGEVATRIWKYFRPKFEYKIIRWEPLPTNVMKCNINGASKGNPGPSSVEFCIRDHNGNLVVAKGLKIQDTTNIVAEAIDIRESIS</sequence>
<dbReference type="AlphaFoldDB" id="A0AAF0U238"/>
<name>A0AAF0U238_SOLVR</name>
<dbReference type="InterPro" id="IPR040256">
    <property type="entry name" value="At4g02000-like"/>
</dbReference>
<dbReference type="EMBL" id="CP133618">
    <property type="protein sequence ID" value="WMV37860.1"/>
    <property type="molecule type" value="Genomic_DNA"/>
</dbReference>
<protein>
    <recommendedName>
        <fullName evidence="3">DUF4283 domain-containing protein</fullName>
    </recommendedName>
</protein>
<gene>
    <name evidence="1" type="ORF">MTR67_031245</name>
</gene>
<dbReference type="Proteomes" id="UP001234989">
    <property type="component" value="Chromosome 7"/>
</dbReference>
<proteinExistence type="predicted"/>